<evidence type="ECO:0000313" key="5">
    <source>
        <dbReference type="Proteomes" id="UP000829999"/>
    </source>
</evidence>
<keyword evidence="2" id="KW-0964">Secreted</keyword>
<dbReference type="GO" id="GO:0005576">
    <property type="term" value="C:extracellular region"/>
    <property type="evidence" value="ECO:0007669"/>
    <property type="project" value="UniProtKB-SubCell"/>
</dbReference>
<name>A0A9R0EJ46_SPOFR</name>
<feature type="chain" id="PRO_5040432365" evidence="3">
    <location>
        <begin position="18"/>
        <end position="121"/>
    </location>
</feature>
<evidence type="ECO:0000256" key="3">
    <source>
        <dbReference type="SAM" id="SignalP"/>
    </source>
</evidence>
<sequence>MNFKLYVLAYIFGIASAAVYRQRRTPGPGNKPGCYVSSLGRYLKGGKMTEDVHCGRFECHDDEIVISTCPLVSTDDPHCKILSFEGKNLVYPFCCPRVTCDGEMKQEEYDNNRKRLLSSVF</sequence>
<reference evidence="6" key="1">
    <citation type="submission" date="2025-08" db="UniProtKB">
        <authorList>
            <consortium name="RefSeq"/>
        </authorList>
    </citation>
    <scope>IDENTIFICATION</scope>
    <source>
        <tissue evidence="6">Whole larval tissue</tissue>
    </source>
</reference>
<evidence type="ECO:0000256" key="2">
    <source>
        <dbReference type="ARBA" id="ARBA00022525"/>
    </source>
</evidence>
<evidence type="ECO:0000259" key="4">
    <source>
        <dbReference type="SMART" id="SM01318"/>
    </source>
</evidence>
<accession>A0A9R0EJ46</accession>
<organism evidence="5 6">
    <name type="scientific">Spodoptera frugiperda</name>
    <name type="common">Fall armyworm</name>
    <dbReference type="NCBI Taxonomy" id="7108"/>
    <lineage>
        <taxon>Eukaryota</taxon>
        <taxon>Metazoa</taxon>
        <taxon>Ecdysozoa</taxon>
        <taxon>Arthropoda</taxon>
        <taxon>Hexapoda</taxon>
        <taxon>Insecta</taxon>
        <taxon>Pterygota</taxon>
        <taxon>Neoptera</taxon>
        <taxon>Endopterygota</taxon>
        <taxon>Lepidoptera</taxon>
        <taxon>Glossata</taxon>
        <taxon>Ditrysia</taxon>
        <taxon>Noctuoidea</taxon>
        <taxon>Noctuidae</taxon>
        <taxon>Amphipyrinae</taxon>
        <taxon>Spodoptera</taxon>
    </lineage>
</organism>
<feature type="domain" description="Single" evidence="4">
    <location>
        <begin position="34"/>
        <end position="100"/>
    </location>
</feature>
<dbReference type="RefSeq" id="XP_035438077.2">
    <property type="nucleotide sequence ID" value="XM_035582184.2"/>
</dbReference>
<gene>
    <name evidence="6" type="primary">LOC118267927</name>
</gene>
<evidence type="ECO:0000256" key="1">
    <source>
        <dbReference type="ARBA" id="ARBA00004613"/>
    </source>
</evidence>
<dbReference type="AlphaFoldDB" id="A0A9R0EJ46"/>
<keyword evidence="5" id="KW-1185">Reference proteome</keyword>
<dbReference type="InterPro" id="IPR029277">
    <property type="entry name" value="SVWC_dom"/>
</dbReference>
<proteinExistence type="predicted"/>
<feature type="signal peptide" evidence="3">
    <location>
        <begin position="1"/>
        <end position="17"/>
    </location>
</feature>
<dbReference type="GeneID" id="118267927"/>
<dbReference type="SMART" id="SM01318">
    <property type="entry name" value="SVWC"/>
    <property type="match status" value="1"/>
</dbReference>
<comment type="subcellular location">
    <subcellularLocation>
        <location evidence="1">Secreted</location>
    </subcellularLocation>
</comment>
<evidence type="ECO:0000313" key="6">
    <source>
        <dbReference type="RefSeq" id="XP_035438077.2"/>
    </source>
</evidence>
<dbReference type="Proteomes" id="UP000829999">
    <property type="component" value="Chromosome 6"/>
</dbReference>
<protein>
    <submittedName>
        <fullName evidence="6">Uncharacterized protein LOC118267927</fullName>
    </submittedName>
</protein>
<dbReference type="OrthoDB" id="10316837at2759"/>
<keyword evidence="3" id="KW-0732">Signal</keyword>
<dbReference type="Pfam" id="PF15430">
    <property type="entry name" value="SVWC"/>
    <property type="match status" value="1"/>
</dbReference>